<organism evidence="2 3">
    <name type="scientific">Carnegiea gigantea</name>
    <dbReference type="NCBI Taxonomy" id="171969"/>
    <lineage>
        <taxon>Eukaryota</taxon>
        <taxon>Viridiplantae</taxon>
        <taxon>Streptophyta</taxon>
        <taxon>Embryophyta</taxon>
        <taxon>Tracheophyta</taxon>
        <taxon>Spermatophyta</taxon>
        <taxon>Magnoliopsida</taxon>
        <taxon>eudicotyledons</taxon>
        <taxon>Gunneridae</taxon>
        <taxon>Pentapetalae</taxon>
        <taxon>Caryophyllales</taxon>
        <taxon>Cactineae</taxon>
        <taxon>Cactaceae</taxon>
        <taxon>Cactoideae</taxon>
        <taxon>Echinocereeae</taxon>
        <taxon>Carnegiea</taxon>
    </lineage>
</organism>
<reference evidence="2" key="1">
    <citation type="submission" date="2022-04" db="EMBL/GenBank/DDBJ databases">
        <title>Carnegiea gigantea Genome sequencing and assembly v2.</title>
        <authorList>
            <person name="Copetti D."/>
            <person name="Sanderson M.J."/>
            <person name="Burquez A."/>
            <person name="Wojciechowski M.F."/>
        </authorList>
    </citation>
    <scope>NUCLEOTIDE SEQUENCE</scope>
    <source>
        <strain evidence="2">SGP5-SGP5p</strain>
        <tissue evidence="2">Aerial part</tissue>
    </source>
</reference>
<accession>A0A9Q1QF13</accession>
<dbReference type="OrthoDB" id="1752268at2759"/>
<gene>
    <name evidence="2" type="ORF">Cgig2_021808</name>
</gene>
<name>A0A9Q1QF13_9CARY</name>
<evidence type="ECO:0000256" key="1">
    <source>
        <dbReference type="SAM" id="MobiDB-lite"/>
    </source>
</evidence>
<proteinExistence type="predicted"/>
<evidence type="ECO:0000313" key="2">
    <source>
        <dbReference type="EMBL" id="KAJ8439394.1"/>
    </source>
</evidence>
<comment type="caution">
    <text evidence="2">The sequence shown here is derived from an EMBL/GenBank/DDBJ whole genome shotgun (WGS) entry which is preliminary data.</text>
</comment>
<dbReference type="Proteomes" id="UP001153076">
    <property type="component" value="Unassembled WGS sequence"/>
</dbReference>
<evidence type="ECO:0000313" key="3">
    <source>
        <dbReference type="Proteomes" id="UP001153076"/>
    </source>
</evidence>
<keyword evidence="3" id="KW-1185">Reference proteome</keyword>
<feature type="region of interest" description="Disordered" evidence="1">
    <location>
        <begin position="71"/>
        <end position="119"/>
    </location>
</feature>
<dbReference type="AlphaFoldDB" id="A0A9Q1QF13"/>
<protein>
    <submittedName>
        <fullName evidence="2">Uncharacterized protein</fullName>
    </submittedName>
</protein>
<sequence length="208" mass="22343">MTRFAWKGQLRGAQQVLTTEQGPRIAVPTMVFDGKEAPRFASPHNDLVVVEIKIASAITRRILIDTEAHTPGVRHRPLDTPHPALRRDPAPRLRPAGACPHNGGRPRSRPHPETPGQVSARPCAGCVTYVYDLADSPAPWLGPPARSPQQPLLQLWKGHSLVGTLSPFAQLPSPLFLPSSSPGVVGAGPLASPACGAPPRPESLWRRP</sequence>
<dbReference type="EMBL" id="JAKOGI010000221">
    <property type="protein sequence ID" value="KAJ8439394.1"/>
    <property type="molecule type" value="Genomic_DNA"/>
</dbReference>